<dbReference type="RefSeq" id="WP_132861428.1">
    <property type="nucleotide sequence ID" value="NZ_SMGR01000003.1"/>
</dbReference>
<dbReference type="PANTHER" id="PTHR38589:SF1">
    <property type="entry name" value="BLR0621 PROTEIN"/>
    <property type="match status" value="1"/>
</dbReference>
<protein>
    <submittedName>
        <fullName evidence="9">L,D-peptidoglycan transpeptidase YkuD (ErfK/YbiS/YcfS/YnhG family)</fullName>
    </submittedName>
</protein>
<dbReference type="GO" id="GO:0004180">
    <property type="term" value="F:carboxypeptidase activity"/>
    <property type="evidence" value="ECO:0007669"/>
    <property type="project" value="UniProtKB-ARBA"/>
</dbReference>
<evidence type="ECO:0000256" key="4">
    <source>
        <dbReference type="ARBA" id="ARBA00022960"/>
    </source>
</evidence>
<dbReference type="GO" id="GO:0008360">
    <property type="term" value="P:regulation of cell shape"/>
    <property type="evidence" value="ECO:0007669"/>
    <property type="project" value="UniProtKB-UniRule"/>
</dbReference>
<feature type="domain" description="L,D-TPase catalytic" evidence="8">
    <location>
        <begin position="1"/>
        <end position="164"/>
    </location>
</feature>
<dbReference type="Proteomes" id="UP000295673">
    <property type="component" value="Unassembled WGS sequence"/>
</dbReference>
<proteinExistence type="inferred from homology"/>
<dbReference type="GO" id="GO:0071555">
    <property type="term" value="P:cell wall organization"/>
    <property type="evidence" value="ECO:0007669"/>
    <property type="project" value="UniProtKB-UniRule"/>
</dbReference>
<dbReference type="SUPFAM" id="SSF141523">
    <property type="entry name" value="L,D-transpeptidase catalytic domain-like"/>
    <property type="match status" value="1"/>
</dbReference>
<dbReference type="CDD" id="cd16913">
    <property type="entry name" value="YkuD_like"/>
    <property type="match status" value="1"/>
</dbReference>
<evidence type="ECO:0000256" key="6">
    <source>
        <dbReference type="ARBA" id="ARBA00023316"/>
    </source>
</evidence>
<dbReference type="GO" id="GO:0016740">
    <property type="term" value="F:transferase activity"/>
    <property type="evidence" value="ECO:0007669"/>
    <property type="project" value="UniProtKB-KW"/>
</dbReference>
<dbReference type="InterPro" id="IPR005490">
    <property type="entry name" value="LD_TPept_cat_dom"/>
</dbReference>
<keyword evidence="6 7" id="KW-0961">Cell wall biogenesis/degradation</keyword>
<gene>
    <name evidence="9" type="ORF">BXY66_3315</name>
</gene>
<dbReference type="UniPathway" id="UPA00219"/>
<keyword evidence="10" id="KW-1185">Reference proteome</keyword>
<name>A0A4R1N344_9RHOB</name>
<sequence length="164" mass="18554">MTPFDLVLTNRGVRFMGRYFPCSVGKGGIRSDKREGDGATPRGLHSITGLLYRADRMSQPAPWAQPIGKDDLWSDASGDAQYNQQVHAPYAHSHEKLRRADPLYDLVLLTDWNWPRAEVGKGSAIFLHTWRRRGFPTEGCIAFRRDHMHFIARNAVPGTRVIVP</sequence>
<dbReference type="EMBL" id="SMGR01000003">
    <property type="protein sequence ID" value="TCL00668.1"/>
    <property type="molecule type" value="Genomic_DNA"/>
</dbReference>
<evidence type="ECO:0000256" key="7">
    <source>
        <dbReference type="PROSITE-ProRule" id="PRU01373"/>
    </source>
</evidence>
<organism evidence="9 10">
    <name type="scientific">Shimia isoporae</name>
    <dbReference type="NCBI Taxonomy" id="647720"/>
    <lineage>
        <taxon>Bacteria</taxon>
        <taxon>Pseudomonadati</taxon>
        <taxon>Pseudomonadota</taxon>
        <taxon>Alphaproteobacteria</taxon>
        <taxon>Rhodobacterales</taxon>
        <taxon>Roseobacteraceae</taxon>
    </lineage>
</organism>
<comment type="pathway">
    <text evidence="1 7">Cell wall biogenesis; peptidoglycan biosynthesis.</text>
</comment>
<feature type="active site" description="Proton donor/acceptor" evidence="7">
    <location>
        <position position="128"/>
    </location>
</feature>
<evidence type="ECO:0000256" key="5">
    <source>
        <dbReference type="ARBA" id="ARBA00022984"/>
    </source>
</evidence>
<accession>A0A4R1N344</accession>
<dbReference type="GO" id="GO:0009252">
    <property type="term" value="P:peptidoglycan biosynthetic process"/>
    <property type="evidence" value="ECO:0007669"/>
    <property type="project" value="UniProtKB-UniPathway"/>
</dbReference>
<dbReference type="Pfam" id="PF03734">
    <property type="entry name" value="YkuD"/>
    <property type="match status" value="1"/>
</dbReference>
<evidence type="ECO:0000313" key="9">
    <source>
        <dbReference type="EMBL" id="TCL00668.1"/>
    </source>
</evidence>
<feature type="active site" description="Nucleophile" evidence="7">
    <location>
        <position position="140"/>
    </location>
</feature>
<evidence type="ECO:0000259" key="8">
    <source>
        <dbReference type="PROSITE" id="PS52029"/>
    </source>
</evidence>
<comment type="similarity">
    <text evidence="2">Belongs to the YkuD family.</text>
</comment>
<dbReference type="PANTHER" id="PTHR38589">
    <property type="entry name" value="BLR0621 PROTEIN"/>
    <property type="match status" value="1"/>
</dbReference>
<dbReference type="PROSITE" id="PS52029">
    <property type="entry name" value="LD_TPASE"/>
    <property type="match status" value="1"/>
</dbReference>
<comment type="caution">
    <text evidence="9">The sequence shown here is derived from an EMBL/GenBank/DDBJ whole genome shotgun (WGS) entry which is preliminary data.</text>
</comment>
<dbReference type="Gene3D" id="2.40.440.10">
    <property type="entry name" value="L,D-transpeptidase catalytic domain-like"/>
    <property type="match status" value="1"/>
</dbReference>
<evidence type="ECO:0000256" key="3">
    <source>
        <dbReference type="ARBA" id="ARBA00022679"/>
    </source>
</evidence>
<dbReference type="AlphaFoldDB" id="A0A4R1N344"/>
<evidence type="ECO:0000256" key="2">
    <source>
        <dbReference type="ARBA" id="ARBA00005992"/>
    </source>
</evidence>
<dbReference type="InterPro" id="IPR038063">
    <property type="entry name" value="Transpep_catalytic_dom"/>
</dbReference>
<keyword evidence="3" id="KW-0808">Transferase</keyword>
<evidence type="ECO:0000256" key="1">
    <source>
        <dbReference type="ARBA" id="ARBA00004752"/>
    </source>
</evidence>
<evidence type="ECO:0000313" key="10">
    <source>
        <dbReference type="Proteomes" id="UP000295673"/>
    </source>
</evidence>
<reference evidence="9 10" key="1">
    <citation type="submission" date="2019-03" db="EMBL/GenBank/DDBJ databases">
        <title>Genomic Encyclopedia of Archaeal and Bacterial Type Strains, Phase II (KMG-II): from individual species to whole genera.</title>
        <authorList>
            <person name="Goeker M."/>
        </authorList>
    </citation>
    <scope>NUCLEOTIDE SEQUENCE [LARGE SCALE GENOMIC DNA]</scope>
    <source>
        <strain evidence="9 10">DSM 26433</strain>
    </source>
</reference>
<keyword evidence="5 7" id="KW-0573">Peptidoglycan synthesis</keyword>
<dbReference type="OrthoDB" id="9804204at2"/>
<keyword evidence="4 7" id="KW-0133">Cell shape</keyword>